<proteinExistence type="predicted"/>
<dbReference type="EMBL" id="CP001854">
    <property type="protein sequence ID" value="ADB49183.1"/>
    <property type="molecule type" value="Genomic_DNA"/>
</dbReference>
<gene>
    <name evidence="2" type="ordered locus">Cwoe_0750</name>
</gene>
<evidence type="ECO:0000313" key="2">
    <source>
        <dbReference type="EMBL" id="ADB49183.1"/>
    </source>
</evidence>
<dbReference type="Gene3D" id="3.40.630.30">
    <property type="match status" value="1"/>
</dbReference>
<dbReference type="KEGG" id="cwo:Cwoe_0750"/>
<evidence type="ECO:0000313" key="3">
    <source>
        <dbReference type="Proteomes" id="UP000008229"/>
    </source>
</evidence>
<dbReference type="PANTHER" id="PTHR43072">
    <property type="entry name" value="N-ACETYLTRANSFERASE"/>
    <property type="match status" value="1"/>
</dbReference>
<dbReference type="InterPro" id="IPR000182">
    <property type="entry name" value="GNAT_dom"/>
</dbReference>
<dbReference type="PANTHER" id="PTHR43072:SF8">
    <property type="entry name" value="ACYLTRANSFERASE FABY-RELATED"/>
    <property type="match status" value="1"/>
</dbReference>
<reference evidence="2 3" key="1">
    <citation type="journal article" date="2010" name="Stand. Genomic Sci.">
        <title>Complete genome sequence of Conexibacter woesei type strain (ID131577).</title>
        <authorList>
            <person name="Pukall R."/>
            <person name="Lapidus A."/>
            <person name="Glavina Del Rio T."/>
            <person name="Copeland A."/>
            <person name="Tice H."/>
            <person name="Cheng J.-F."/>
            <person name="Lucas S."/>
            <person name="Chen F."/>
            <person name="Nolan M."/>
            <person name="Bruce D."/>
            <person name="Goodwin L."/>
            <person name="Pitluck S."/>
            <person name="Mavromatis K."/>
            <person name="Ivanova N."/>
            <person name="Ovchinnikova G."/>
            <person name="Pati A."/>
            <person name="Chen A."/>
            <person name="Palaniappan K."/>
            <person name="Land M."/>
            <person name="Hauser L."/>
            <person name="Chang Y.-J."/>
            <person name="Jeffries C.D."/>
            <person name="Chain P."/>
            <person name="Meincke L."/>
            <person name="Sims D."/>
            <person name="Brettin T."/>
            <person name="Detter J.C."/>
            <person name="Rohde M."/>
            <person name="Goeker M."/>
            <person name="Bristow J."/>
            <person name="Eisen J.A."/>
            <person name="Markowitz V."/>
            <person name="Kyrpides N.C."/>
            <person name="Klenk H.-P."/>
            <person name="Hugenholtz P."/>
        </authorList>
    </citation>
    <scope>NUCLEOTIDE SEQUENCE [LARGE SCALE GENOMIC DNA]</scope>
    <source>
        <strain evidence="3">DSM 14684 / CIP 108061 / JCM 11494 / NBRC 100937 / ID131577</strain>
    </source>
</reference>
<dbReference type="Pfam" id="PF13420">
    <property type="entry name" value="Acetyltransf_4"/>
    <property type="match status" value="1"/>
</dbReference>
<dbReference type="STRING" id="469383.Cwoe_0750"/>
<dbReference type="CDD" id="cd04301">
    <property type="entry name" value="NAT_SF"/>
    <property type="match status" value="1"/>
</dbReference>
<organism evidence="2 3">
    <name type="scientific">Conexibacter woesei (strain DSM 14684 / CCUG 47730 / CIP 108061 / JCM 11494 / NBRC 100937 / ID131577)</name>
    <dbReference type="NCBI Taxonomy" id="469383"/>
    <lineage>
        <taxon>Bacteria</taxon>
        <taxon>Bacillati</taxon>
        <taxon>Actinomycetota</taxon>
        <taxon>Thermoleophilia</taxon>
        <taxon>Solirubrobacterales</taxon>
        <taxon>Conexibacteraceae</taxon>
        <taxon>Conexibacter</taxon>
    </lineage>
</organism>
<protein>
    <submittedName>
        <fullName evidence="2">GCN5-related N-acetyltransferase</fullName>
    </submittedName>
</protein>
<dbReference type="OrthoDB" id="3173333at2"/>
<dbReference type="RefSeq" id="WP_012932236.1">
    <property type="nucleotide sequence ID" value="NC_013739.1"/>
</dbReference>
<dbReference type="Proteomes" id="UP000008229">
    <property type="component" value="Chromosome"/>
</dbReference>
<dbReference type="NCBIfam" id="NF040504">
    <property type="entry name" value="resist_ArsN1b"/>
    <property type="match status" value="1"/>
</dbReference>
<evidence type="ECO:0000259" key="1">
    <source>
        <dbReference type="PROSITE" id="PS51186"/>
    </source>
</evidence>
<dbReference type="InterPro" id="IPR016181">
    <property type="entry name" value="Acyl_CoA_acyltransferase"/>
</dbReference>
<keyword evidence="3" id="KW-1185">Reference proteome</keyword>
<dbReference type="eggNOG" id="COG1247">
    <property type="taxonomic scope" value="Bacteria"/>
</dbReference>
<name>D3FAB4_CONWI</name>
<reference evidence="3" key="2">
    <citation type="submission" date="2010-01" db="EMBL/GenBank/DDBJ databases">
        <title>The complete genome of Conexibacter woesei DSM 14684.</title>
        <authorList>
            <consortium name="US DOE Joint Genome Institute (JGI-PGF)"/>
            <person name="Lucas S."/>
            <person name="Copeland A."/>
            <person name="Lapidus A."/>
            <person name="Glavina del Rio T."/>
            <person name="Dalin E."/>
            <person name="Tice H."/>
            <person name="Bruce D."/>
            <person name="Goodwin L."/>
            <person name="Pitluck S."/>
            <person name="Kyrpides N."/>
            <person name="Mavromatis K."/>
            <person name="Ivanova N."/>
            <person name="Mikhailova N."/>
            <person name="Chertkov O."/>
            <person name="Brettin T."/>
            <person name="Detter J.C."/>
            <person name="Han C."/>
            <person name="Larimer F."/>
            <person name="Land M."/>
            <person name="Hauser L."/>
            <person name="Markowitz V."/>
            <person name="Cheng J.-F."/>
            <person name="Hugenholtz P."/>
            <person name="Woyke T."/>
            <person name="Wu D."/>
            <person name="Pukall R."/>
            <person name="Steenblock K."/>
            <person name="Schneider S."/>
            <person name="Klenk H.-P."/>
            <person name="Eisen J.A."/>
        </authorList>
    </citation>
    <scope>NUCLEOTIDE SEQUENCE [LARGE SCALE GENOMIC DNA]</scope>
    <source>
        <strain evidence="3">DSM 14684 / CIP 108061 / JCM 11494 / NBRC 100937 / ID131577</strain>
    </source>
</reference>
<dbReference type="SUPFAM" id="SSF55729">
    <property type="entry name" value="Acyl-CoA N-acyltransferases (Nat)"/>
    <property type="match status" value="1"/>
</dbReference>
<feature type="domain" description="N-acetyltransferase" evidence="1">
    <location>
        <begin position="1"/>
        <end position="162"/>
    </location>
</feature>
<dbReference type="AlphaFoldDB" id="D3FAB4"/>
<sequence length="176" mass="19148">MIRPADPARDAAACAAIYAPYVVDSAASFEETPPGAAELARRIEQLSHTHAFLVDERDGRVAGYAYAGPHRTRAAYRWAADVSVYVDAAFQRRGVGRALYEPLLALLRERGFRIACAGITLPNAGSVGLHEAFGFEQVGIYRAIGWKAGAWRDVGWWQLQLAPREDGAQPEPPRGG</sequence>
<dbReference type="HOGENOM" id="CLU_013985_4_2_11"/>
<accession>D3FAB4</accession>
<dbReference type="GO" id="GO:0016747">
    <property type="term" value="F:acyltransferase activity, transferring groups other than amino-acyl groups"/>
    <property type="evidence" value="ECO:0007669"/>
    <property type="project" value="InterPro"/>
</dbReference>
<keyword evidence="2" id="KW-0808">Transferase</keyword>
<dbReference type="PROSITE" id="PS51186">
    <property type="entry name" value="GNAT"/>
    <property type="match status" value="1"/>
</dbReference>